<feature type="region of interest" description="Disordered" evidence="7">
    <location>
        <begin position="23"/>
        <end position="75"/>
    </location>
</feature>
<feature type="compositionally biased region" description="Polar residues" evidence="7">
    <location>
        <begin position="32"/>
        <end position="53"/>
    </location>
</feature>
<evidence type="ECO:0000256" key="2">
    <source>
        <dbReference type="ARBA" id="ARBA00023015"/>
    </source>
</evidence>
<keyword evidence="3" id="KW-0238">DNA-binding</keyword>
<sequence length="317" mass="36030">RIMSLNDQLKSFKKSLVSQPVYGVKRSAGKQDASQNESRAPSTPGTPIANNTKAAYESSMEGKKKNKRNNNGLVYSQPANTGAGIHTMSLLYTVVNFLKNCDDPQSIVSIQTRTNVDIRANTELWEKLTTNEKIDYDSVNGTFSYKPTFQIRNKEDLLQLLQEKRSQGGMDYKDLRDSYSKLGVAVEELATEGKILVIRHKDGNPRVLFCNDEQYNTPIDDEFKTMWSEISIPDETDLPRELENGTCIFICVFRPADMYTDFIPFTAGLKTMEVFEKKVITEPKQKKAKNRSRKGKITNTHLQNLDLTVDYVPRKTF</sequence>
<dbReference type="InterPro" id="IPR003166">
    <property type="entry name" value="TFIIE_bsu_DNA-bd"/>
</dbReference>
<dbReference type="Pfam" id="PF22254">
    <property type="entry name" value="TFA2_E-tether"/>
    <property type="match status" value="1"/>
</dbReference>
<proteinExistence type="predicted"/>
<keyword evidence="4" id="KW-0804">Transcription</keyword>
<evidence type="ECO:0000256" key="6">
    <source>
        <dbReference type="ARBA" id="ARBA00025581"/>
    </source>
</evidence>
<dbReference type="OrthoDB" id="3907302at2759"/>
<organism evidence="9 10">
    <name type="scientific">Mortierella isabellina</name>
    <name type="common">Filamentous fungus</name>
    <name type="synonym">Umbelopsis isabellina</name>
    <dbReference type="NCBI Taxonomy" id="91625"/>
    <lineage>
        <taxon>Eukaryota</taxon>
        <taxon>Fungi</taxon>
        <taxon>Fungi incertae sedis</taxon>
        <taxon>Mucoromycota</taxon>
        <taxon>Mucoromycotina</taxon>
        <taxon>Umbelopsidomycetes</taxon>
        <taxon>Umbelopsidales</taxon>
        <taxon>Umbelopsidaceae</taxon>
        <taxon>Umbelopsis</taxon>
    </lineage>
</organism>
<keyword evidence="10" id="KW-1185">Reference proteome</keyword>
<dbReference type="EMBL" id="JAEPQZ010000002">
    <property type="protein sequence ID" value="KAG2184929.1"/>
    <property type="molecule type" value="Genomic_DNA"/>
</dbReference>
<evidence type="ECO:0000313" key="9">
    <source>
        <dbReference type="EMBL" id="KAG2184929.1"/>
    </source>
</evidence>
<keyword evidence="5" id="KW-0539">Nucleus</keyword>
<dbReference type="Pfam" id="PF18121">
    <property type="entry name" value="TFA2_Winged_2"/>
    <property type="match status" value="1"/>
</dbReference>
<dbReference type="PANTHER" id="PTHR12716">
    <property type="entry name" value="TRANSCRIPTION INITIATION FACTOR IIE, BETA SUBUNIT"/>
    <property type="match status" value="1"/>
</dbReference>
<accession>A0A8H7UN53</accession>
<dbReference type="PANTHER" id="PTHR12716:SF8">
    <property type="entry name" value="TRANSCRIPTION INITIATION FACTOR IIE SUBUNIT BETA"/>
    <property type="match status" value="1"/>
</dbReference>
<feature type="non-terminal residue" evidence="9">
    <location>
        <position position="317"/>
    </location>
</feature>
<comment type="function">
    <text evidence="6">Recruits TFIIH to the initiation complex and stimulates the RNA polymerase II C-terminal domain kinase and DNA-dependent ATPase activities of TFIIH. Both TFIIH and TFIIE are required for promoter clearance by RNA polymerase.</text>
</comment>
<protein>
    <recommendedName>
        <fullName evidence="8">TFIIE beta domain-containing protein</fullName>
    </recommendedName>
</protein>
<dbReference type="GO" id="GO:0005673">
    <property type="term" value="C:transcription factor TFIIE complex"/>
    <property type="evidence" value="ECO:0007669"/>
    <property type="project" value="InterPro"/>
</dbReference>
<evidence type="ECO:0000256" key="4">
    <source>
        <dbReference type="ARBA" id="ARBA00023163"/>
    </source>
</evidence>
<dbReference type="InterPro" id="IPR016656">
    <property type="entry name" value="TFIIE-bsu"/>
</dbReference>
<name>A0A8H7UN53_MORIS</name>
<evidence type="ECO:0000256" key="7">
    <source>
        <dbReference type="SAM" id="MobiDB-lite"/>
    </source>
</evidence>
<evidence type="ECO:0000259" key="8">
    <source>
        <dbReference type="PROSITE" id="PS51351"/>
    </source>
</evidence>
<evidence type="ECO:0000256" key="1">
    <source>
        <dbReference type="ARBA" id="ARBA00004123"/>
    </source>
</evidence>
<reference evidence="9" key="1">
    <citation type="submission" date="2020-12" db="EMBL/GenBank/DDBJ databases">
        <title>Metabolic potential, ecology and presence of endohyphal bacteria is reflected in genomic diversity of Mucoromycotina.</title>
        <authorList>
            <person name="Muszewska A."/>
            <person name="Okrasinska A."/>
            <person name="Steczkiewicz K."/>
            <person name="Drgas O."/>
            <person name="Orlowska M."/>
            <person name="Perlinska-Lenart U."/>
            <person name="Aleksandrzak-Piekarczyk T."/>
            <person name="Szatraj K."/>
            <person name="Zielenkiewicz U."/>
            <person name="Pilsyk S."/>
            <person name="Malc E."/>
            <person name="Mieczkowski P."/>
            <person name="Kruszewska J.S."/>
            <person name="Biernat P."/>
            <person name="Pawlowska J."/>
        </authorList>
    </citation>
    <scope>NUCLEOTIDE SEQUENCE</scope>
    <source>
        <strain evidence="9">WA0000067209</strain>
    </source>
</reference>
<dbReference type="PROSITE" id="PS51351">
    <property type="entry name" value="TFIIE_BETA_C"/>
    <property type="match status" value="1"/>
</dbReference>
<dbReference type="Pfam" id="PF02186">
    <property type="entry name" value="TFIIE_beta"/>
    <property type="match status" value="1"/>
</dbReference>
<evidence type="ECO:0000256" key="5">
    <source>
        <dbReference type="ARBA" id="ARBA00023242"/>
    </source>
</evidence>
<dbReference type="AlphaFoldDB" id="A0A8H7UN53"/>
<comment type="caution">
    <text evidence="9">The sequence shown here is derived from an EMBL/GenBank/DDBJ whole genome shotgun (WGS) entry which is preliminary data.</text>
</comment>
<dbReference type="Proteomes" id="UP000654370">
    <property type="component" value="Unassembled WGS sequence"/>
</dbReference>
<dbReference type="GO" id="GO:0006367">
    <property type="term" value="P:transcription initiation at RNA polymerase II promoter"/>
    <property type="evidence" value="ECO:0007669"/>
    <property type="project" value="InterPro"/>
</dbReference>
<evidence type="ECO:0000256" key="3">
    <source>
        <dbReference type="ARBA" id="ARBA00023125"/>
    </source>
</evidence>
<feature type="domain" description="TFIIE beta" evidence="8">
    <location>
        <begin position="75"/>
        <end position="152"/>
    </location>
</feature>
<gene>
    <name evidence="9" type="ORF">INT43_000842</name>
</gene>
<dbReference type="GO" id="GO:0001097">
    <property type="term" value="F:TFIIH-class transcription factor complex binding"/>
    <property type="evidence" value="ECO:0007669"/>
    <property type="project" value="TreeGrafter"/>
</dbReference>
<evidence type="ECO:0000313" key="10">
    <source>
        <dbReference type="Proteomes" id="UP000654370"/>
    </source>
</evidence>
<dbReference type="InterPro" id="IPR054600">
    <property type="entry name" value="TFA2_E-tether"/>
</dbReference>
<dbReference type="InterPro" id="IPR040501">
    <property type="entry name" value="TFA2_Winged_2"/>
</dbReference>
<dbReference type="GO" id="GO:0003677">
    <property type="term" value="F:DNA binding"/>
    <property type="evidence" value="ECO:0007669"/>
    <property type="project" value="UniProtKB-KW"/>
</dbReference>
<keyword evidence="2" id="KW-0805">Transcription regulation</keyword>
<dbReference type="PIRSF" id="PIRSF016398">
    <property type="entry name" value="TFIIE-beta"/>
    <property type="match status" value="1"/>
</dbReference>
<comment type="subcellular location">
    <subcellularLocation>
        <location evidence="1">Nucleus</location>
    </subcellularLocation>
</comment>